<sequence>MEREVPERGAVRIGRGEGEHDFARRGAARTVRRLSERDSLPPAREGRVLVRKLFGNFVPDRIADSLANVDLEELVREGVRGVLVDLDNTLLPWNSSDIPDAHRAWLEAARARGLSVCVISNNHTMRVENALRELGIPYVSSARKPLRAGFVRALRRIGLPPEACVVVGDQLLTDVWGAHRVGMRAFLVRPVVPTDGPHTRANRFFERRIRRLLERLGLWPEEE</sequence>
<evidence type="ECO:0000313" key="2">
    <source>
        <dbReference type="EMBL" id="PTQ51463.1"/>
    </source>
</evidence>
<proteinExistence type="predicted"/>
<dbReference type="NCBIfam" id="TIGR01668">
    <property type="entry name" value="YqeG_hyp_ppase"/>
    <property type="match status" value="1"/>
</dbReference>
<name>A0A2T5G5L8_9BACL</name>
<dbReference type="PANTHER" id="PTHR43316">
    <property type="entry name" value="HYDROLASE, HALOACID DELAHOGENASE-RELATED"/>
    <property type="match status" value="1"/>
</dbReference>
<dbReference type="InterPro" id="IPR051540">
    <property type="entry name" value="S-2-haloacid_dehalogenase"/>
</dbReference>
<dbReference type="NCBIfam" id="TIGR01662">
    <property type="entry name" value="HAD-SF-IIIA"/>
    <property type="match status" value="1"/>
</dbReference>
<gene>
    <name evidence="2" type="ORF">BLITH_1540</name>
</gene>
<dbReference type="CDD" id="cd16416">
    <property type="entry name" value="HAD_BsYqeG-like"/>
    <property type="match status" value="1"/>
</dbReference>
<dbReference type="Proteomes" id="UP000244016">
    <property type="component" value="Unassembled WGS sequence"/>
</dbReference>
<evidence type="ECO:0000313" key="3">
    <source>
        <dbReference type="Proteomes" id="UP000244016"/>
    </source>
</evidence>
<dbReference type="Gene3D" id="3.40.50.1000">
    <property type="entry name" value="HAD superfamily/HAD-like"/>
    <property type="match status" value="1"/>
</dbReference>
<organism evidence="2 3">
    <name type="scientific">Brockia lithotrophica</name>
    <dbReference type="NCBI Taxonomy" id="933949"/>
    <lineage>
        <taxon>Bacteria</taxon>
        <taxon>Bacillati</taxon>
        <taxon>Bacillota</taxon>
        <taxon>Bacilli</taxon>
        <taxon>Bacillales</taxon>
        <taxon>Bacillales Family X. Incertae Sedis</taxon>
        <taxon>Brockia</taxon>
    </lineage>
</organism>
<protein>
    <submittedName>
        <fullName evidence="2">Hydrolase, HAD subfamily IIIA</fullName>
    </submittedName>
</protein>
<accession>A0A2T5G5L8</accession>
<dbReference type="EMBL" id="PEBW01000005">
    <property type="protein sequence ID" value="PTQ51463.1"/>
    <property type="molecule type" value="Genomic_DNA"/>
</dbReference>
<dbReference type="SUPFAM" id="SSF56784">
    <property type="entry name" value="HAD-like"/>
    <property type="match status" value="1"/>
</dbReference>
<comment type="caution">
    <text evidence="2">The sequence shown here is derived from an EMBL/GenBank/DDBJ whole genome shotgun (WGS) entry which is preliminary data.</text>
</comment>
<evidence type="ECO:0000256" key="1">
    <source>
        <dbReference type="ARBA" id="ARBA00022801"/>
    </source>
</evidence>
<dbReference type="GO" id="GO:0008962">
    <property type="term" value="F:phosphatidylglycerophosphatase activity"/>
    <property type="evidence" value="ECO:0007669"/>
    <property type="project" value="InterPro"/>
</dbReference>
<dbReference type="InterPro" id="IPR006549">
    <property type="entry name" value="HAD-SF_hydro_IIIA"/>
</dbReference>
<dbReference type="Pfam" id="PF13242">
    <property type="entry name" value="Hydrolase_like"/>
    <property type="match status" value="1"/>
</dbReference>
<dbReference type="AlphaFoldDB" id="A0A2T5G5L8"/>
<dbReference type="InterPro" id="IPR010021">
    <property type="entry name" value="PGPP1/Gep4"/>
</dbReference>
<reference evidence="2 3" key="1">
    <citation type="submission" date="2017-08" db="EMBL/GenBank/DDBJ databases">
        <title>Burning lignite coal seam in the remote Altai Mountains harbors a hydrogen-driven thermophilic microbial community.</title>
        <authorList>
            <person name="Kadnikov V.V."/>
            <person name="Mardanov A.V."/>
            <person name="Ivasenko D."/>
            <person name="Beletsky A.V."/>
            <person name="Karnachuk O.V."/>
            <person name="Ravin N.V."/>
        </authorList>
    </citation>
    <scope>NUCLEOTIDE SEQUENCE [LARGE SCALE GENOMIC DNA]</scope>
    <source>
        <strain evidence="2">AL31</strain>
    </source>
</reference>
<dbReference type="InterPro" id="IPR036412">
    <property type="entry name" value="HAD-like_sf"/>
</dbReference>
<keyword evidence="1 2" id="KW-0378">Hydrolase</keyword>
<dbReference type="InterPro" id="IPR023214">
    <property type="entry name" value="HAD_sf"/>
</dbReference>